<accession>A0ABV6PMR2</accession>
<evidence type="ECO:0008006" key="3">
    <source>
        <dbReference type="Google" id="ProtNLM"/>
    </source>
</evidence>
<sequence>MANLTLSLDDDLLQAAREVALRERTSVNAVVREFLTRYADNRARRLQALDTLDALAARHPAKSDRAWSRASLHQR</sequence>
<dbReference type="Proteomes" id="UP001589834">
    <property type="component" value="Unassembled WGS sequence"/>
</dbReference>
<dbReference type="EMBL" id="JBHLTN010000002">
    <property type="protein sequence ID" value="MFC0591116.1"/>
    <property type="molecule type" value="Genomic_DNA"/>
</dbReference>
<dbReference type="RefSeq" id="WP_293224341.1">
    <property type="nucleotide sequence ID" value="NZ_JBHLTN010000002.1"/>
</dbReference>
<reference evidence="1 2" key="1">
    <citation type="submission" date="2024-09" db="EMBL/GenBank/DDBJ databases">
        <authorList>
            <person name="Sun Q."/>
            <person name="Mori K."/>
        </authorList>
    </citation>
    <scope>NUCLEOTIDE SEQUENCE [LARGE SCALE GENOMIC DNA]</scope>
    <source>
        <strain evidence="1 2">NCAIM B.02336</strain>
    </source>
</reference>
<organism evidence="1 2">
    <name type="scientific">Ottowia pentelensis</name>
    <dbReference type="NCBI Taxonomy" id="511108"/>
    <lineage>
        <taxon>Bacteria</taxon>
        <taxon>Pseudomonadati</taxon>
        <taxon>Pseudomonadota</taxon>
        <taxon>Betaproteobacteria</taxon>
        <taxon>Burkholderiales</taxon>
        <taxon>Comamonadaceae</taxon>
        <taxon>Ottowia</taxon>
    </lineage>
</organism>
<dbReference type="InterPro" id="IPR010985">
    <property type="entry name" value="Ribbon_hlx_hlx"/>
</dbReference>
<evidence type="ECO:0000313" key="2">
    <source>
        <dbReference type="Proteomes" id="UP001589834"/>
    </source>
</evidence>
<comment type="caution">
    <text evidence="1">The sequence shown here is derived from an EMBL/GenBank/DDBJ whole genome shotgun (WGS) entry which is preliminary data.</text>
</comment>
<evidence type="ECO:0000313" key="1">
    <source>
        <dbReference type="EMBL" id="MFC0591116.1"/>
    </source>
</evidence>
<name>A0ABV6PMR2_9BURK</name>
<proteinExistence type="predicted"/>
<keyword evidence="2" id="KW-1185">Reference proteome</keyword>
<protein>
    <recommendedName>
        <fullName evidence="3">Ribbon-helix-helix protein, CopG family</fullName>
    </recommendedName>
</protein>
<gene>
    <name evidence="1" type="ORF">ACFFGG_00965</name>
</gene>
<dbReference type="SUPFAM" id="SSF47598">
    <property type="entry name" value="Ribbon-helix-helix"/>
    <property type="match status" value="1"/>
</dbReference>